<dbReference type="RefSeq" id="WP_146531587.1">
    <property type="nucleotide sequence ID" value="NZ_SJPV01000032.1"/>
</dbReference>
<proteinExistence type="predicted"/>
<feature type="signal peptide" evidence="1">
    <location>
        <begin position="1"/>
        <end position="22"/>
    </location>
</feature>
<dbReference type="Gene3D" id="2.115.10.20">
    <property type="entry name" value="Glycosyl hydrolase domain, family 43"/>
    <property type="match status" value="1"/>
</dbReference>
<keyword evidence="1" id="KW-0732">Signal</keyword>
<gene>
    <name evidence="2" type="ORF">Poly41_69430</name>
</gene>
<dbReference type="SUPFAM" id="SSF75005">
    <property type="entry name" value="Arabinanase/levansucrase/invertase"/>
    <property type="match status" value="1"/>
</dbReference>
<organism evidence="2 3">
    <name type="scientific">Novipirellula artificiosorum</name>
    <dbReference type="NCBI Taxonomy" id="2528016"/>
    <lineage>
        <taxon>Bacteria</taxon>
        <taxon>Pseudomonadati</taxon>
        <taxon>Planctomycetota</taxon>
        <taxon>Planctomycetia</taxon>
        <taxon>Pirellulales</taxon>
        <taxon>Pirellulaceae</taxon>
        <taxon>Novipirellula</taxon>
    </lineage>
</organism>
<dbReference type="InterPro" id="IPR023296">
    <property type="entry name" value="Glyco_hydro_beta-prop_sf"/>
</dbReference>
<dbReference type="AlphaFoldDB" id="A0A5C6CSU0"/>
<sequence precursor="true">MPSLRTLLLATVFAVAPLLVNATEPYSNPIIDDTLADPAVIEHDGTYYLYATGEVDGDKGSLWQLAKAKQSIHRFSTLITAQQVRDLLGTDDGIEAAIAWCKDTGVTKVYIETFRSNYLAPRETLRDAKERFLAAGFDVSGCVTPTIVGKKSTGWEIISCYTNSGTQDHLREIFEYTAELFDEIMIDDFWFTDCQCGECDTARKSKTVTIGDKTYPVTGDTWEDYRCELMVQLSRKQVLAVAKRINPKATLIIKYPQWYDRFHERGYEVDRETEDFDRIWVGTETRDYEDARWGGTPQYEAYFIMRWLGGIGGEKCGGGWFDPLGTTEKTYIEQARQTVLAGAKESMLFCYGALLKDTGPANVQTLRSNVSELLQVAEEVGERQVIGVAAYKPPNSHPDKESRVFDFVGMMGLPLVPCHEFPDDAQAAFFSVHALKDPNLSEKLSTLIARGVPILVTDGLAQRLDGNVLLEVPNVQVLPLGGDPKSLLELPQADLDAIRQSLLKPLGRTFKAPNRVSLYLFADGSWVVENFADQSAAVQLDDVEMEVAARGWRYDWAQEETEKGANQ</sequence>
<name>A0A5C6CSU0_9BACT</name>
<evidence type="ECO:0000313" key="3">
    <source>
        <dbReference type="Proteomes" id="UP000319143"/>
    </source>
</evidence>
<dbReference type="EMBL" id="SJPV01000032">
    <property type="protein sequence ID" value="TWU28003.1"/>
    <property type="molecule type" value="Genomic_DNA"/>
</dbReference>
<evidence type="ECO:0000313" key="2">
    <source>
        <dbReference type="EMBL" id="TWU28003.1"/>
    </source>
</evidence>
<comment type="caution">
    <text evidence="2">The sequence shown here is derived from an EMBL/GenBank/DDBJ whole genome shotgun (WGS) entry which is preliminary data.</text>
</comment>
<evidence type="ECO:0000256" key="1">
    <source>
        <dbReference type="SAM" id="SignalP"/>
    </source>
</evidence>
<dbReference type="Proteomes" id="UP000319143">
    <property type="component" value="Unassembled WGS sequence"/>
</dbReference>
<evidence type="ECO:0008006" key="4">
    <source>
        <dbReference type="Google" id="ProtNLM"/>
    </source>
</evidence>
<protein>
    <recommendedName>
        <fullName evidence="4">Glycoside hydrolase family 42 N-terminal domain-containing protein</fullName>
    </recommendedName>
</protein>
<keyword evidence="3" id="KW-1185">Reference proteome</keyword>
<feature type="chain" id="PRO_5022964406" description="Glycoside hydrolase family 42 N-terminal domain-containing protein" evidence="1">
    <location>
        <begin position="23"/>
        <end position="567"/>
    </location>
</feature>
<reference evidence="2 3" key="1">
    <citation type="submission" date="2019-02" db="EMBL/GenBank/DDBJ databases">
        <title>Deep-cultivation of Planctomycetes and their phenomic and genomic characterization uncovers novel biology.</title>
        <authorList>
            <person name="Wiegand S."/>
            <person name="Jogler M."/>
            <person name="Boedeker C."/>
            <person name="Pinto D."/>
            <person name="Vollmers J."/>
            <person name="Rivas-Marin E."/>
            <person name="Kohn T."/>
            <person name="Peeters S.H."/>
            <person name="Heuer A."/>
            <person name="Rast P."/>
            <person name="Oberbeckmann S."/>
            <person name="Bunk B."/>
            <person name="Jeske O."/>
            <person name="Meyerdierks A."/>
            <person name="Storesund J.E."/>
            <person name="Kallscheuer N."/>
            <person name="Luecker S."/>
            <person name="Lage O.M."/>
            <person name="Pohl T."/>
            <person name="Merkel B.J."/>
            <person name="Hornburger P."/>
            <person name="Mueller R.-W."/>
            <person name="Bruemmer F."/>
            <person name="Labrenz M."/>
            <person name="Spormann A.M."/>
            <person name="Op Den Camp H."/>
            <person name="Overmann J."/>
            <person name="Amann R."/>
            <person name="Jetten M.S.M."/>
            <person name="Mascher T."/>
            <person name="Medema M.H."/>
            <person name="Devos D.P."/>
            <person name="Kaster A.-K."/>
            <person name="Ovreas L."/>
            <person name="Rohde M."/>
            <person name="Galperin M.Y."/>
            <person name="Jogler C."/>
        </authorList>
    </citation>
    <scope>NUCLEOTIDE SEQUENCE [LARGE SCALE GENOMIC DNA]</scope>
    <source>
        <strain evidence="2 3">Poly41</strain>
    </source>
</reference>
<accession>A0A5C6CSU0</accession>
<dbReference type="OrthoDB" id="8730636at2"/>